<sequence length="133" mass="13506">MSFAKLFVSMLLVSAAAAAATAPTITVIAFPDLECASGSGTPVVLAQDTCGKPGGIFKSIRLPTTIPDAFHGRIGFGCGLRIFDDAENNCKVNPENLIDPEVALGACVPTVITGNFAGPQAAAAITLNCGPEI</sequence>
<reference evidence="1" key="1">
    <citation type="submission" date="2022-08" db="EMBL/GenBank/DDBJ databases">
        <title>Genome Sequence of Lecanicillium fungicola.</title>
        <authorList>
            <person name="Buettner E."/>
        </authorList>
    </citation>
    <scope>NUCLEOTIDE SEQUENCE</scope>
    <source>
        <strain evidence="1">Babe33</strain>
    </source>
</reference>
<gene>
    <name evidence="1" type="ORF">NQ176_g1418</name>
</gene>
<dbReference type="EMBL" id="JANJQO010000078">
    <property type="protein sequence ID" value="KAJ2982389.1"/>
    <property type="molecule type" value="Genomic_DNA"/>
</dbReference>
<proteinExistence type="predicted"/>
<organism evidence="1 2">
    <name type="scientific">Zarea fungicola</name>
    <dbReference type="NCBI Taxonomy" id="93591"/>
    <lineage>
        <taxon>Eukaryota</taxon>
        <taxon>Fungi</taxon>
        <taxon>Dikarya</taxon>
        <taxon>Ascomycota</taxon>
        <taxon>Pezizomycotina</taxon>
        <taxon>Sordariomycetes</taxon>
        <taxon>Hypocreomycetidae</taxon>
        <taxon>Hypocreales</taxon>
        <taxon>Cordycipitaceae</taxon>
        <taxon>Zarea</taxon>
    </lineage>
</organism>
<name>A0ACC1NVE7_9HYPO</name>
<comment type="caution">
    <text evidence="1">The sequence shown here is derived from an EMBL/GenBank/DDBJ whole genome shotgun (WGS) entry which is preliminary data.</text>
</comment>
<protein>
    <submittedName>
        <fullName evidence="1">Uncharacterized protein</fullName>
    </submittedName>
</protein>
<accession>A0ACC1NVE7</accession>
<keyword evidence="2" id="KW-1185">Reference proteome</keyword>
<evidence type="ECO:0000313" key="2">
    <source>
        <dbReference type="Proteomes" id="UP001143910"/>
    </source>
</evidence>
<dbReference type="Proteomes" id="UP001143910">
    <property type="component" value="Unassembled WGS sequence"/>
</dbReference>
<evidence type="ECO:0000313" key="1">
    <source>
        <dbReference type="EMBL" id="KAJ2982389.1"/>
    </source>
</evidence>